<dbReference type="Pfam" id="PF01136">
    <property type="entry name" value="Peptidase_U32"/>
    <property type="match status" value="1"/>
</dbReference>
<feature type="domain" description="Peptidase U32 collagenase" evidence="1">
    <location>
        <begin position="320"/>
        <end position="430"/>
    </location>
</feature>
<dbReference type="InterPro" id="IPR051454">
    <property type="entry name" value="RNA/ubiquinone_mod_enzymes"/>
</dbReference>
<reference evidence="2 3" key="1">
    <citation type="journal article" date="2017" name="Genome Announc.">
        <title>Draft Genome Sequence of a Sporulating and Motile Strain of Lachnotalea glycerini Isolated from Water in Quebec City, Canada.</title>
        <authorList>
            <person name="Maheux A.F."/>
            <person name="Boudreau D.K."/>
            <person name="Berube E."/>
            <person name="Boissinot M."/>
            <person name="Raymond F."/>
            <person name="Brodeur S."/>
            <person name="Corbeil J."/>
            <person name="Isabel S."/>
            <person name="Omar R.F."/>
            <person name="Bergeron M.G."/>
        </authorList>
    </citation>
    <scope>NUCLEOTIDE SEQUENCE [LARGE SCALE GENOMIC DNA]</scope>
    <source>
        <strain evidence="2 3">CCRI-19302</strain>
    </source>
</reference>
<organism evidence="2 3">
    <name type="scientific">Lachnotalea glycerini</name>
    <dbReference type="NCBI Taxonomy" id="1763509"/>
    <lineage>
        <taxon>Bacteria</taxon>
        <taxon>Bacillati</taxon>
        <taxon>Bacillota</taxon>
        <taxon>Clostridia</taxon>
        <taxon>Lachnospirales</taxon>
        <taxon>Lachnospiraceae</taxon>
        <taxon>Lachnotalea</taxon>
    </lineage>
</organism>
<comment type="caution">
    <text evidence="2">The sequence shown here is derived from an EMBL/GenBank/DDBJ whole genome shotgun (WGS) entry which is preliminary data.</text>
</comment>
<accession>A0A371JKD6</accession>
<dbReference type="Pfam" id="PF12392">
    <property type="entry name" value="DUF3656"/>
    <property type="match status" value="1"/>
</dbReference>
<dbReference type="InterPro" id="IPR001539">
    <property type="entry name" value="Peptidase_U32"/>
</dbReference>
<dbReference type="PANTHER" id="PTHR30217">
    <property type="entry name" value="PEPTIDASE U32 FAMILY"/>
    <property type="match status" value="1"/>
</dbReference>
<evidence type="ECO:0000313" key="2">
    <source>
        <dbReference type="EMBL" id="RDY33193.1"/>
    </source>
</evidence>
<dbReference type="Proteomes" id="UP000216411">
    <property type="component" value="Unassembled WGS sequence"/>
</dbReference>
<dbReference type="EMBL" id="NOKA02000001">
    <property type="protein sequence ID" value="RDY33193.1"/>
    <property type="molecule type" value="Genomic_DNA"/>
</dbReference>
<name>A0A371JKD6_9FIRM</name>
<dbReference type="AlphaFoldDB" id="A0A371JKD6"/>
<proteinExistence type="predicted"/>
<dbReference type="OrthoDB" id="9807498at2"/>
<sequence length="726" mass="84286">MNDRKIELLAPAGSFDGMKSAIHAGADAVYIGGLLFGARAYANNLDTEGMKRAIDYAHIHGRKLYLTVNTLLKNNELNNKLFDYLNIYYEHGLDAVIVQDIGVFQFIKANFPKLAIHASTQMTICGVEGARMLKDMGASRVVTARELSLHEIKEIHNQVDIEIESFVHGALCYCYSGQCLLSSFIGGRSGNRGRCAQPCRLPYKVMKDNKQINSTNETYVLSPKDMCTVDLIPDMVEAGIDSFKIEGRMKKPEYAAGVVRIYRKYIDHYLINGRKGYQVLNSDKKELEDIFNRCGFNQGYYKEHNARNMITLKEPVKRARNEVLNKELEEYQVLEPKEKINGSLTLSTGRPARLVVKYGNVEAEAWGNTVENANKQPMDKERIYKQITKTGSTPFEFEEVDIQMDDNIFIPVQSINELRRNALEVLQNKILKQYRREDAFLRKTDYINRNIELKGKPVITSFNVYIEKESYLTEVLKFREVQTVYIDVNMLEKPIDYYINLCHQAGKKCFLSLPHIFRNTKKISSFNYQDLINEKLDGFLIKNYEEFDYLKSLYDKKELVLDYNVYTFNQMSHSFWMDNHISYDTAPVELNYKELLERGVKESELIVYGYLPVMVSAQCVHKTIEGCDKNSTKLFLKDRMNKQFFVRNHCKYCYNVIYNCQPLVLLDYEKEICSIKPKSLRLNFTIEDTKDISAIIRKYIDSFIYHKSVKNDFEDFTRGHFRRGIE</sequence>
<dbReference type="RefSeq" id="WP_094378160.1">
    <property type="nucleotide sequence ID" value="NZ_NOKA02000001.1"/>
</dbReference>
<keyword evidence="3" id="KW-1185">Reference proteome</keyword>
<dbReference type="PANTHER" id="PTHR30217:SF10">
    <property type="entry name" value="23S RRNA 5-HYDROXYCYTIDINE C2501 SYNTHASE"/>
    <property type="match status" value="1"/>
</dbReference>
<gene>
    <name evidence="2" type="ORF">CG710_001320</name>
</gene>
<dbReference type="PROSITE" id="PS01276">
    <property type="entry name" value="PEPTIDASE_U32"/>
    <property type="match status" value="1"/>
</dbReference>
<dbReference type="InterPro" id="IPR020988">
    <property type="entry name" value="Pept_U32_collagenase"/>
</dbReference>
<evidence type="ECO:0000313" key="3">
    <source>
        <dbReference type="Proteomes" id="UP000216411"/>
    </source>
</evidence>
<protein>
    <submittedName>
        <fullName evidence="2">U32 family peptidase</fullName>
    </submittedName>
</protein>
<evidence type="ECO:0000259" key="1">
    <source>
        <dbReference type="Pfam" id="PF12392"/>
    </source>
</evidence>